<dbReference type="GO" id="GO:0016297">
    <property type="term" value="F:fatty acyl-[ACP] hydrolase activity"/>
    <property type="evidence" value="ECO:0007669"/>
    <property type="project" value="UniProtKB-EC"/>
</dbReference>
<comment type="similarity">
    <text evidence="1">Belongs to the thioesterase family.</text>
</comment>
<evidence type="ECO:0000256" key="1">
    <source>
        <dbReference type="ARBA" id="ARBA00007169"/>
    </source>
</evidence>
<evidence type="ECO:0000256" key="2">
    <source>
        <dbReference type="ARBA" id="ARBA00022801"/>
    </source>
</evidence>
<gene>
    <name evidence="4" type="ORF">BN2475_170081</name>
</gene>
<dbReference type="EMBL" id="CYGX02000017">
    <property type="protein sequence ID" value="SIT38824.1"/>
    <property type="molecule type" value="Genomic_DNA"/>
</dbReference>
<dbReference type="STRING" id="1247936.BN2475_170081"/>
<keyword evidence="5" id="KW-1185">Reference proteome</keyword>
<feature type="domain" description="Thioesterase TesA-like" evidence="3">
    <location>
        <begin position="4"/>
        <end position="222"/>
    </location>
</feature>
<keyword evidence="2 4" id="KW-0378">Hydrolase</keyword>
<dbReference type="PANTHER" id="PTHR11487:SF0">
    <property type="entry name" value="S-ACYL FATTY ACID SYNTHASE THIOESTERASE, MEDIUM CHAIN"/>
    <property type="match status" value="1"/>
</dbReference>
<dbReference type="AlphaFoldDB" id="A0A1N7RUN9"/>
<protein>
    <submittedName>
        <fullName evidence="4">Oleoyl-(Acyl-carrier-protein) hydrolase</fullName>
        <ecNumber evidence="4">3.1.2.14</ecNumber>
    </submittedName>
</protein>
<dbReference type="GO" id="GO:0008610">
    <property type="term" value="P:lipid biosynthetic process"/>
    <property type="evidence" value="ECO:0007669"/>
    <property type="project" value="TreeGrafter"/>
</dbReference>
<dbReference type="PANTHER" id="PTHR11487">
    <property type="entry name" value="THIOESTERASE"/>
    <property type="match status" value="1"/>
</dbReference>
<dbReference type="InterPro" id="IPR020802">
    <property type="entry name" value="TesA-like"/>
</dbReference>
<dbReference type="InterPro" id="IPR012223">
    <property type="entry name" value="TEII"/>
</dbReference>
<sequence length="235" mass="26298">MRLFCLPFAGGSAQLYWRWPLALPSLVEVCPVQLPGRTTRLAEAPFTQVHAAAEAIANALSPRLDRPYALFGHSMGALLAYEVARCLRRRGLPVPARLFLSAHRAPHQPAQEEPYHHLPDEQFLFRLRQLGGFHPEVLANQELMAVVLPTLRADLELCQTYQYNDNDGPLDAAFTLFAGSRDRFVPVRDVSEWSRHTSSPVRLHVIDGDHFYLTAAAQTLMLIVAEELRAVADAL</sequence>
<dbReference type="Proteomes" id="UP000187012">
    <property type="component" value="Unassembled WGS sequence"/>
</dbReference>
<dbReference type="SUPFAM" id="SSF53474">
    <property type="entry name" value="alpha/beta-Hydrolases"/>
    <property type="match status" value="1"/>
</dbReference>
<reference evidence="4 5" key="1">
    <citation type="submission" date="2016-12" db="EMBL/GenBank/DDBJ databases">
        <authorList>
            <person name="Song W.-J."/>
            <person name="Kurnit D.M."/>
        </authorList>
    </citation>
    <scope>NUCLEOTIDE SEQUENCE [LARGE SCALE GENOMIC DNA]</scope>
    <source>
        <strain evidence="4 5">STM7296</strain>
    </source>
</reference>
<evidence type="ECO:0000313" key="5">
    <source>
        <dbReference type="Proteomes" id="UP000187012"/>
    </source>
</evidence>
<evidence type="ECO:0000259" key="3">
    <source>
        <dbReference type="SMART" id="SM00824"/>
    </source>
</evidence>
<dbReference type="Gene3D" id="3.40.50.1820">
    <property type="entry name" value="alpha/beta hydrolase"/>
    <property type="match status" value="1"/>
</dbReference>
<organism evidence="4 5">
    <name type="scientific">Paraburkholderia ribeironis</name>
    <dbReference type="NCBI Taxonomy" id="1247936"/>
    <lineage>
        <taxon>Bacteria</taxon>
        <taxon>Pseudomonadati</taxon>
        <taxon>Pseudomonadota</taxon>
        <taxon>Betaproteobacteria</taxon>
        <taxon>Burkholderiales</taxon>
        <taxon>Burkholderiaceae</taxon>
        <taxon>Paraburkholderia</taxon>
    </lineage>
</organism>
<accession>A0A1N7RUN9</accession>
<dbReference type="Pfam" id="PF00975">
    <property type="entry name" value="Thioesterase"/>
    <property type="match status" value="1"/>
</dbReference>
<dbReference type="SMART" id="SM00824">
    <property type="entry name" value="PKS_TE"/>
    <property type="match status" value="1"/>
</dbReference>
<dbReference type="InterPro" id="IPR001031">
    <property type="entry name" value="Thioesterase"/>
</dbReference>
<proteinExistence type="inferred from homology"/>
<dbReference type="EC" id="3.1.2.14" evidence="4"/>
<name>A0A1N7RUN9_9BURK</name>
<dbReference type="InterPro" id="IPR029058">
    <property type="entry name" value="AB_hydrolase_fold"/>
</dbReference>
<evidence type="ECO:0000313" key="4">
    <source>
        <dbReference type="EMBL" id="SIT38824.1"/>
    </source>
</evidence>